<name>A0AAJ0BIT8_9PEZI</name>
<reference evidence="3" key="1">
    <citation type="submission" date="2023-06" db="EMBL/GenBank/DDBJ databases">
        <title>Genome-scale phylogeny and comparative genomics of the fungal order Sordariales.</title>
        <authorList>
            <consortium name="Lawrence Berkeley National Laboratory"/>
            <person name="Hensen N."/>
            <person name="Bonometti L."/>
            <person name="Westerberg I."/>
            <person name="Brannstrom I.O."/>
            <person name="Guillou S."/>
            <person name="Cros-Aarteil S."/>
            <person name="Calhoun S."/>
            <person name="Haridas S."/>
            <person name="Kuo A."/>
            <person name="Mondo S."/>
            <person name="Pangilinan J."/>
            <person name="Riley R."/>
            <person name="Labutti K."/>
            <person name="Andreopoulos B."/>
            <person name="Lipzen A."/>
            <person name="Chen C."/>
            <person name="Yanf M."/>
            <person name="Daum C."/>
            <person name="Ng V."/>
            <person name="Clum A."/>
            <person name="Steindorff A."/>
            <person name="Ohm R."/>
            <person name="Martin F."/>
            <person name="Silar P."/>
            <person name="Natvig D."/>
            <person name="Lalanne C."/>
            <person name="Gautier V."/>
            <person name="Ament-Velasquez S.L."/>
            <person name="Kruys A."/>
            <person name="Hutchinson M.I."/>
            <person name="Powell A.J."/>
            <person name="Barry K."/>
            <person name="Miller A.N."/>
            <person name="Grigoriev I.V."/>
            <person name="Debuchy R."/>
            <person name="Gladieux P."/>
            <person name="Thoren M.H."/>
            <person name="Johannesson H."/>
        </authorList>
    </citation>
    <scope>NUCLEOTIDE SEQUENCE</scope>
    <source>
        <strain evidence="3">PSN4</strain>
    </source>
</reference>
<dbReference type="GO" id="GO:0005634">
    <property type="term" value="C:nucleus"/>
    <property type="evidence" value="ECO:0007669"/>
    <property type="project" value="TreeGrafter"/>
</dbReference>
<dbReference type="InterPro" id="IPR036553">
    <property type="entry name" value="RPTC_insert"/>
</dbReference>
<feature type="domain" description="RNA 3'-terminal phosphate cyclase" evidence="2">
    <location>
        <begin position="24"/>
        <end position="368"/>
    </location>
</feature>
<comment type="caution">
    <text evidence="3">The sequence shown here is derived from an EMBL/GenBank/DDBJ whole genome shotgun (WGS) entry which is preliminary data.</text>
</comment>
<gene>
    <name evidence="3" type="ORF">QBC47DRAFT_150372</name>
</gene>
<dbReference type="PANTHER" id="PTHR11096">
    <property type="entry name" value="RNA 3' TERMINAL PHOSPHATE CYCLASE"/>
    <property type="match status" value="1"/>
</dbReference>
<keyword evidence="4" id="KW-1185">Reference proteome</keyword>
<dbReference type="InterPro" id="IPR037136">
    <property type="entry name" value="RNA3'_phos_cyclase_dom_sf"/>
</dbReference>
<dbReference type="GO" id="GO:0003963">
    <property type="term" value="F:RNA-3'-phosphate cyclase activity"/>
    <property type="evidence" value="ECO:0007669"/>
    <property type="project" value="TreeGrafter"/>
</dbReference>
<organism evidence="3 4">
    <name type="scientific">Echria macrotheca</name>
    <dbReference type="NCBI Taxonomy" id="438768"/>
    <lineage>
        <taxon>Eukaryota</taxon>
        <taxon>Fungi</taxon>
        <taxon>Dikarya</taxon>
        <taxon>Ascomycota</taxon>
        <taxon>Pezizomycotina</taxon>
        <taxon>Sordariomycetes</taxon>
        <taxon>Sordariomycetidae</taxon>
        <taxon>Sordariales</taxon>
        <taxon>Schizotheciaceae</taxon>
        <taxon>Echria</taxon>
    </lineage>
</organism>
<evidence type="ECO:0000313" key="3">
    <source>
        <dbReference type="EMBL" id="KAK1758740.1"/>
    </source>
</evidence>
<feature type="region of interest" description="Disordered" evidence="1">
    <location>
        <begin position="299"/>
        <end position="325"/>
    </location>
</feature>
<dbReference type="InterPro" id="IPR013792">
    <property type="entry name" value="RNA3'P_cycl/enolpyr_Trfase_a/b"/>
</dbReference>
<feature type="compositionally biased region" description="Low complexity" evidence="1">
    <location>
        <begin position="305"/>
        <end position="324"/>
    </location>
</feature>
<accession>A0AAJ0BIT8</accession>
<dbReference type="Gene3D" id="3.65.10.20">
    <property type="entry name" value="RNA 3'-terminal phosphate cyclase domain"/>
    <property type="match status" value="1"/>
</dbReference>
<dbReference type="Pfam" id="PF01137">
    <property type="entry name" value="RTC"/>
    <property type="match status" value="1"/>
</dbReference>
<dbReference type="EMBL" id="MU839829">
    <property type="protein sequence ID" value="KAK1758740.1"/>
    <property type="molecule type" value="Genomic_DNA"/>
</dbReference>
<dbReference type="InterPro" id="IPR023797">
    <property type="entry name" value="RNA3'_phos_cyclase_dom"/>
</dbReference>
<evidence type="ECO:0000259" key="2">
    <source>
        <dbReference type="Pfam" id="PF01137"/>
    </source>
</evidence>
<dbReference type="PANTHER" id="PTHR11096:SF0">
    <property type="entry name" value="RNA 3'-TERMINAL PHOSPHATE CYCLASE"/>
    <property type="match status" value="1"/>
</dbReference>
<dbReference type="InterPro" id="IPR000228">
    <property type="entry name" value="RNA3'_term_phos_cyc"/>
</dbReference>
<feature type="compositionally biased region" description="Polar residues" evidence="1">
    <location>
        <begin position="402"/>
        <end position="412"/>
    </location>
</feature>
<sequence>MIVPSEKKENMKELKVIELDGRTGEGGGQLVRIACALASVVGQPIKINHVRGNREGPRGGGLKAQHVSALTWLAKATDAETSGIAVGSQTVEFRPREGPATSRLLDWSKERANVKIAADSAAASTLLIFQAVFPFLLYAGNEKGESITIEISGGTNVSYSLSFEYLDQVLMPMLETFFGIRVDRTLHSRGWSQGKLQRGTVTFTIYPLKLGEPLKPRPLTFTPDDREIETIDMTIIAPTDMHEPLRDALLQDLSDLFPGVELNVHILEDSESDSRVYVLLVAHSAGGLRFGRDILSSVPKAAPTKSSSRSNNKNNKSGANASVSTAEKLARKVSKELFNDCTAGGIVDEYLQDQLVIFQALAEGQSWFPRTGSAGQDVNTNGSSLTIGTKKSLDDAIADLNLGSSDDQTSSSLRREQTTEPFGEGSTHAQTARWVVSLLLPGVKWFNEGKGCEGVGKVVERPLK</sequence>
<feature type="region of interest" description="Disordered" evidence="1">
    <location>
        <begin position="400"/>
        <end position="427"/>
    </location>
</feature>
<dbReference type="SUPFAM" id="SSF55205">
    <property type="entry name" value="EPT/RTPC-like"/>
    <property type="match status" value="1"/>
</dbReference>
<protein>
    <submittedName>
        <fullName evidence="3">RNA 3'-terminal phosphate cyclase-domain-containing protein</fullName>
    </submittedName>
</protein>
<proteinExistence type="predicted"/>
<dbReference type="AlphaFoldDB" id="A0AAJ0BIT8"/>
<evidence type="ECO:0000313" key="4">
    <source>
        <dbReference type="Proteomes" id="UP001239445"/>
    </source>
</evidence>
<dbReference type="Gene3D" id="3.30.360.20">
    <property type="entry name" value="RNA 3'-terminal phosphate cyclase, insert domain"/>
    <property type="match status" value="1"/>
</dbReference>
<evidence type="ECO:0000256" key="1">
    <source>
        <dbReference type="SAM" id="MobiDB-lite"/>
    </source>
</evidence>
<dbReference type="GO" id="GO:0006396">
    <property type="term" value="P:RNA processing"/>
    <property type="evidence" value="ECO:0007669"/>
    <property type="project" value="InterPro"/>
</dbReference>
<dbReference type="Proteomes" id="UP001239445">
    <property type="component" value="Unassembled WGS sequence"/>
</dbReference>